<gene>
    <name evidence="2" type="ORF">PoB_003532500</name>
</gene>
<organism evidence="2 3">
    <name type="scientific">Plakobranchus ocellatus</name>
    <dbReference type="NCBI Taxonomy" id="259542"/>
    <lineage>
        <taxon>Eukaryota</taxon>
        <taxon>Metazoa</taxon>
        <taxon>Spiralia</taxon>
        <taxon>Lophotrochozoa</taxon>
        <taxon>Mollusca</taxon>
        <taxon>Gastropoda</taxon>
        <taxon>Heterobranchia</taxon>
        <taxon>Euthyneura</taxon>
        <taxon>Panpulmonata</taxon>
        <taxon>Sacoglossa</taxon>
        <taxon>Placobranchoidea</taxon>
        <taxon>Plakobranchidae</taxon>
        <taxon>Plakobranchus</taxon>
    </lineage>
</organism>
<evidence type="ECO:0000313" key="2">
    <source>
        <dbReference type="EMBL" id="GFO08820.1"/>
    </source>
</evidence>
<feature type="transmembrane region" description="Helical" evidence="1">
    <location>
        <begin position="25"/>
        <end position="47"/>
    </location>
</feature>
<reference evidence="2 3" key="1">
    <citation type="journal article" date="2021" name="Elife">
        <title>Chloroplast acquisition without the gene transfer in kleptoplastic sea slugs, Plakobranchus ocellatus.</title>
        <authorList>
            <person name="Maeda T."/>
            <person name="Takahashi S."/>
            <person name="Yoshida T."/>
            <person name="Shimamura S."/>
            <person name="Takaki Y."/>
            <person name="Nagai Y."/>
            <person name="Toyoda A."/>
            <person name="Suzuki Y."/>
            <person name="Arimoto A."/>
            <person name="Ishii H."/>
            <person name="Satoh N."/>
            <person name="Nishiyama T."/>
            <person name="Hasebe M."/>
            <person name="Maruyama T."/>
            <person name="Minagawa J."/>
            <person name="Obokata J."/>
            <person name="Shigenobu S."/>
        </authorList>
    </citation>
    <scope>NUCLEOTIDE SEQUENCE [LARGE SCALE GENOMIC DNA]</scope>
</reference>
<evidence type="ECO:0000256" key="1">
    <source>
        <dbReference type="SAM" id="Phobius"/>
    </source>
</evidence>
<name>A0AAV4APM2_9GAST</name>
<keyword evidence="1" id="KW-1133">Transmembrane helix</keyword>
<dbReference type="Proteomes" id="UP000735302">
    <property type="component" value="Unassembled WGS sequence"/>
</dbReference>
<comment type="caution">
    <text evidence="2">The sequence shown here is derived from an EMBL/GenBank/DDBJ whole genome shotgun (WGS) entry which is preliminary data.</text>
</comment>
<proteinExistence type="predicted"/>
<dbReference type="AlphaFoldDB" id="A0AAV4APM2"/>
<keyword evidence="3" id="KW-1185">Reference proteome</keyword>
<evidence type="ECO:0000313" key="3">
    <source>
        <dbReference type="Proteomes" id="UP000735302"/>
    </source>
</evidence>
<sequence>MILVVVVMVLAVVMTEVVLLAVVVVVVMVVMAVVMVIMVLVVVSVHVSSLRYNAEQYFDSSHVFCLCRKYWASFGQPESHSRLENDSSLLGRHSIKIGQPIRAPYMPSDIIYDLATSSASHDNQLRSFINFLKAKLWRK</sequence>
<keyword evidence="1" id="KW-0472">Membrane</keyword>
<dbReference type="EMBL" id="BLXT01004001">
    <property type="protein sequence ID" value="GFO08820.1"/>
    <property type="molecule type" value="Genomic_DNA"/>
</dbReference>
<keyword evidence="1" id="KW-0812">Transmembrane</keyword>
<accession>A0AAV4APM2</accession>
<protein>
    <submittedName>
        <fullName evidence="2">Uncharacterized protein</fullName>
    </submittedName>
</protein>